<dbReference type="Gene3D" id="3.40.462.20">
    <property type="match status" value="1"/>
</dbReference>
<name>A0A0E0I5A2_ORYNI</name>
<protein>
    <submittedName>
        <fullName evidence="1">Uncharacterized protein</fullName>
    </submittedName>
</protein>
<organism evidence="1">
    <name type="scientific">Oryza nivara</name>
    <name type="common">Indian wild rice</name>
    <name type="synonym">Oryza sativa f. spontanea</name>
    <dbReference type="NCBI Taxonomy" id="4536"/>
    <lineage>
        <taxon>Eukaryota</taxon>
        <taxon>Viridiplantae</taxon>
        <taxon>Streptophyta</taxon>
        <taxon>Embryophyta</taxon>
        <taxon>Tracheophyta</taxon>
        <taxon>Spermatophyta</taxon>
        <taxon>Magnoliopsida</taxon>
        <taxon>Liliopsida</taxon>
        <taxon>Poales</taxon>
        <taxon>Poaceae</taxon>
        <taxon>BOP clade</taxon>
        <taxon>Oryzoideae</taxon>
        <taxon>Oryzeae</taxon>
        <taxon>Oryzinae</taxon>
        <taxon>Oryza</taxon>
    </lineage>
</organism>
<reference evidence="1" key="2">
    <citation type="submission" date="2018-04" db="EMBL/GenBank/DDBJ databases">
        <title>OnivRS2 (Oryza nivara Reference Sequence Version 2).</title>
        <authorList>
            <person name="Zhang J."/>
            <person name="Kudrna D."/>
            <person name="Lee S."/>
            <person name="Talag J."/>
            <person name="Rajasekar S."/>
            <person name="Welchert J."/>
            <person name="Hsing Y.-I."/>
            <person name="Wing R.A."/>
        </authorList>
    </citation>
    <scope>NUCLEOTIDE SEQUENCE [LARGE SCALE GENOMIC DNA]</scope>
    <source>
        <strain evidence="1">SL10</strain>
    </source>
</reference>
<proteinExistence type="predicted"/>
<dbReference type="Proteomes" id="UP000006591">
    <property type="component" value="Chromosome 7"/>
</dbReference>
<reference evidence="1" key="1">
    <citation type="submission" date="2015-04" db="UniProtKB">
        <authorList>
            <consortium name="EnsemblPlants"/>
        </authorList>
    </citation>
    <scope>IDENTIFICATION</scope>
    <source>
        <strain evidence="1">SL10</strain>
    </source>
</reference>
<keyword evidence="2" id="KW-1185">Reference proteome</keyword>
<dbReference type="Gramene" id="ONIVA07G24990.1">
    <property type="protein sequence ID" value="ONIVA07G24990.1"/>
    <property type="gene ID" value="ONIVA07G24990"/>
</dbReference>
<evidence type="ECO:0000313" key="2">
    <source>
        <dbReference type="Proteomes" id="UP000006591"/>
    </source>
</evidence>
<dbReference type="AlphaFoldDB" id="A0A0E0I5A2"/>
<dbReference type="eggNOG" id="ENOG502QVGN">
    <property type="taxonomic scope" value="Eukaryota"/>
</dbReference>
<evidence type="ECO:0000313" key="1">
    <source>
        <dbReference type="EnsemblPlants" id="ONIVA07G24990.1"/>
    </source>
</evidence>
<dbReference type="EnsemblPlants" id="ONIVA07G24990.1">
    <property type="protein sequence ID" value="ONIVA07G24990.1"/>
    <property type="gene ID" value="ONIVA07G24990"/>
</dbReference>
<dbReference type="OMA" id="HNSQFES"/>
<dbReference type="HOGENOM" id="CLU_099612_0_0_1"/>
<dbReference type="PANTHER" id="PTHR32448">
    <property type="entry name" value="OS08G0158400 PROTEIN"/>
    <property type="match status" value="1"/>
</dbReference>
<accession>A0A0E0I5A2</accession>
<sequence length="167" mass="18586">MLRKHGLTSDLVVDATMVNAEGEAPRQGRHGGGPLLGHPRRRWRELLRVVVQNQNAQFESLYLVGTRLGLISAMADTFPELGVTASDCIEMMWIQSMLYFAFYGMGKPLEMLLDRGTSKPDKYLKAKPDSLLKDGVGLLILDPYGGEMVRVALAVTPFPHRQALYNI</sequence>
<dbReference type="STRING" id="4536.A0A0E0I5A2"/>